<evidence type="ECO:0000256" key="1">
    <source>
        <dbReference type="ARBA" id="ARBA00023015"/>
    </source>
</evidence>
<organism evidence="6 7">
    <name type="scientific">Alteromonas australica</name>
    <dbReference type="NCBI Taxonomy" id="589873"/>
    <lineage>
        <taxon>Bacteria</taxon>
        <taxon>Pseudomonadati</taxon>
        <taxon>Pseudomonadota</taxon>
        <taxon>Gammaproteobacteria</taxon>
        <taxon>Alteromonadales</taxon>
        <taxon>Alteromonadaceae</taxon>
        <taxon>Alteromonas/Salinimonas group</taxon>
        <taxon>Alteromonas</taxon>
    </lineage>
</organism>
<dbReference type="InterPro" id="IPR036271">
    <property type="entry name" value="Tet_transcr_reg_TetR-rel_C_sf"/>
</dbReference>
<keyword evidence="1" id="KW-0805">Transcription regulation</keyword>
<dbReference type="InterPro" id="IPR001647">
    <property type="entry name" value="HTH_TetR"/>
</dbReference>
<evidence type="ECO:0000313" key="7">
    <source>
        <dbReference type="Proteomes" id="UP000264779"/>
    </source>
</evidence>
<dbReference type="Gene3D" id="1.10.357.10">
    <property type="entry name" value="Tetracycline Repressor, domain 2"/>
    <property type="match status" value="1"/>
</dbReference>
<dbReference type="Pfam" id="PF00440">
    <property type="entry name" value="TetR_N"/>
    <property type="match status" value="1"/>
</dbReference>
<name>A0A353JPW5_9ALTE</name>
<dbReference type="OrthoDB" id="270177at2"/>
<sequence>MKYDHDKVIENATTLFWKRGFHAAGMRDIQQALDMRPGSIYARFQSKEGLFKLVVERYAENSQAKLKAVANESSPLAALRAFFENALISPNEQRYMRQCLLVKSIAELDVIGDIAKKAVIDSMEKVKGCFIDVVNAAIEAQELPESTPVTLAADWLQNQFVGMRAFALLQDEEAPIQTMIDKVLLDIKGQWPADTTH</sequence>
<dbReference type="PANTHER" id="PTHR47506">
    <property type="entry name" value="TRANSCRIPTIONAL REGULATORY PROTEIN"/>
    <property type="match status" value="1"/>
</dbReference>
<proteinExistence type="predicted"/>
<evidence type="ECO:0000313" key="6">
    <source>
        <dbReference type="EMBL" id="HBU50965.1"/>
    </source>
</evidence>
<dbReference type="InterPro" id="IPR009057">
    <property type="entry name" value="Homeodomain-like_sf"/>
</dbReference>
<dbReference type="KEGG" id="aaus:EP12_07635"/>
<dbReference type="SUPFAM" id="SSF46689">
    <property type="entry name" value="Homeodomain-like"/>
    <property type="match status" value="1"/>
</dbReference>
<reference evidence="6 7" key="1">
    <citation type="journal article" date="2018" name="Nat. Biotechnol.">
        <title>A standardized bacterial taxonomy based on genome phylogeny substantially revises the tree of life.</title>
        <authorList>
            <person name="Parks D.H."/>
            <person name="Chuvochina M."/>
            <person name="Waite D.W."/>
            <person name="Rinke C."/>
            <person name="Skarshewski A."/>
            <person name="Chaumeil P.A."/>
            <person name="Hugenholtz P."/>
        </authorList>
    </citation>
    <scope>NUCLEOTIDE SEQUENCE [LARGE SCALE GENOMIC DNA]</scope>
    <source>
        <strain evidence="6">UBA11621</strain>
    </source>
</reference>
<dbReference type="InterPro" id="IPR011075">
    <property type="entry name" value="TetR_C"/>
</dbReference>
<feature type="DNA-binding region" description="H-T-H motif" evidence="4">
    <location>
        <begin position="25"/>
        <end position="44"/>
    </location>
</feature>
<keyword evidence="2 4" id="KW-0238">DNA-binding</keyword>
<dbReference type="PANTHER" id="PTHR47506:SF1">
    <property type="entry name" value="HTH-TYPE TRANSCRIPTIONAL REGULATOR YJDC"/>
    <property type="match status" value="1"/>
</dbReference>
<keyword evidence="3" id="KW-0804">Transcription</keyword>
<comment type="caution">
    <text evidence="6">The sequence shown here is derived from an EMBL/GenBank/DDBJ whole genome shotgun (WGS) entry which is preliminary data.</text>
</comment>
<dbReference type="GO" id="GO:0003677">
    <property type="term" value="F:DNA binding"/>
    <property type="evidence" value="ECO:0007669"/>
    <property type="project" value="UniProtKB-UniRule"/>
</dbReference>
<dbReference type="Gene3D" id="1.10.10.60">
    <property type="entry name" value="Homeodomain-like"/>
    <property type="match status" value="1"/>
</dbReference>
<gene>
    <name evidence="6" type="ORF">DEB45_06880</name>
</gene>
<evidence type="ECO:0000259" key="5">
    <source>
        <dbReference type="PROSITE" id="PS50977"/>
    </source>
</evidence>
<protein>
    <submittedName>
        <fullName evidence="6">TetR/AcrR family transcriptional regulator</fullName>
    </submittedName>
</protein>
<evidence type="ECO:0000256" key="3">
    <source>
        <dbReference type="ARBA" id="ARBA00023163"/>
    </source>
</evidence>
<dbReference type="PROSITE" id="PS50977">
    <property type="entry name" value="HTH_TETR_2"/>
    <property type="match status" value="1"/>
</dbReference>
<evidence type="ECO:0000256" key="4">
    <source>
        <dbReference type="PROSITE-ProRule" id="PRU00335"/>
    </source>
</evidence>
<dbReference type="Proteomes" id="UP000264779">
    <property type="component" value="Unassembled WGS sequence"/>
</dbReference>
<evidence type="ECO:0000256" key="2">
    <source>
        <dbReference type="ARBA" id="ARBA00023125"/>
    </source>
</evidence>
<accession>A0A353JPW5</accession>
<dbReference type="AlphaFoldDB" id="A0A353JPW5"/>
<feature type="domain" description="HTH tetR-type" evidence="5">
    <location>
        <begin position="2"/>
        <end position="62"/>
    </location>
</feature>
<dbReference type="RefSeq" id="WP_044446929.1">
    <property type="nucleotide sequence ID" value="NZ_CAJXAX010000025.1"/>
</dbReference>
<dbReference type="Pfam" id="PF16925">
    <property type="entry name" value="TetR_C_13"/>
    <property type="match status" value="1"/>
</dbReference>
<dbReference type="EMBL" id="DONK01000103">
    <property type="protein sequence ID" value="HBU50965.1"/>
    <property type="molecule type" value="Genomic_DNA"/>
</dbReference>
<dbReference type="SUPFAM" id="SSF48498">
    <property type="entry name" value="Tetracyclin repressor-like, C-terminal domain"/>
    <property type="match status" value="1"/>
</dbReference>